<evidence type="ECO:0000256" key="1">
    <source>
        <dbReference type="SAM" id="MobiDB-lite"/>
    </source>
</evidence>
<gene>
    <name evidence="2" type="ORF">GALL_531990</name>
</gene>
<organism evidence="2">
    <name type="scientific">mine drainage metagenome</name>
    <dbReference type="NCBI Taxonomy" id="410659"/>
    <lineage>
        <taxon>unclassified sequences</taxon>
        <taxon>metagenomes</taxon>
        <taxon>ecological metagenomes</taxon>
    </lineage>
</organism>
<evidence type="ECO:0000313" key="2">
    <source>
        <dbReference type="EMBL" id="OIQ65246.1"/>
    </source>
</evidence>
<comment type="caution">
    <text evidence="2">The sequence shown here is derived from an EMBL/GenBank/DDBJ whole genome shotgun (WGS) entry which is preliminary data.</text>
</comment>
<proteinExistence type="predicted"/>
<reference evidence="2" key="1">
    <citation type="submission" date="2016-10" db="EMBL/GenBank/DDBJ databases">
        <title>Sequence of Gallionella enrichment culture.</title>
        <authorList>
            <person name="Poehlein A."/>
            <person name="Muehling M."/>
            <person name="Daniel R."/>
        </authorList>
    </citation>
    <scope>NUCLEOTIDE SEQUENCE</scope>
</reference>
<dbReference type="EMBL" id="MLJW01007484">
    <property type="protein sequence ID" value="OIQ65246.1"/>
    <property type="molecule type" value="Genomic_DNA"/>
</dbReference>
<dbReference type="AlphaFoldDB" id="A0A1J5P297"/>
<sequence>MEHIEIEARGDARGIVIGVIQYALVLLEIDADHHPRASSQDTTGAAQEGASLVRLEISKRRPRKKSNLGHRADGLGQFERGGEIRRDRVNPQSGEIRAQDVGLGGQEFAGNVHGNVGAECAFVQQQPCLGGGARAEFHKRRALGDNGGYRATAVAQYRELGAGRVVFRQQRDLLEQFRARGVVEIFWRQPFGVLRQIVDHVAGKCRGLFVEMMRFGQGGGMHVHDSLRKRAFRRGLNSKNLSRRSRRGEVR</sequence>
<protein>
    <submittedName>
        <fullName evidence="2">Uncharacterized protein</fullName>
    </submittedName>
</protein>
<name>A0A1J5P297_9ZZZZ</name>
<accession>A0A1J5P297</accession>
<feature type="region of interest" description="Disordered" evidence="1">
    <location>
        <begin position="60"/>
        <end position="95"/>
    </location>
</feature>
<feature type="compositionally biased region" description="Basic and acidic residues" evidence="1">
    <location>
        <begin position="80"/>
        <end position="89"/>
    </location>
</feature>